<keyword evidence="1" id="KW-0614">Plasmid</keyword>
<keyword evidence="2" id="KW-1185">Reference proteome</keyword>
<geneLocation type="plasmid" evidence="2">
    <name>pp4</name>
</geneLocation>
<evidence type="ECO:0000313" key="1">
    <source>
        <dbReference type="EMBL" id="SOS30858.1"/>
    </source>
</evidence>
<name>A0ABY1UJ14_PSESX</name>
<proteinExistence type="predicted"/>
<dbReference type="Proteomes" id="UP000239665">
    <property type="component" value="Plasmid PP4"/>
</dbReference>
<gene>
    <name evidence="1" type="ORF">CFBP3846_P400015</name>
</gene>
<accession>A0ABY1UJ14</accession>
<reference evidence="1 2" key="1">
    <citation type="submission" date="2017-11" db="EMBL/GenBank/DDBJ databases">
        <authorList>
            <person name="Blom J."/>
        </authorList>
    </citation>
    <scope>NUCLEOTIDE SEQUENCE [LARGE SCALE GENOMIC DNA]</scope>
    <source>
        <strain evidence="1 2">CFBP3846</strain>
        <plasmid evidence="2">pp4</plasmid>
    </source>
</reference>
<protein>
    <submittedName>
        <fullName evidence="1">Uncharacterized protein</fullName>
    </submittedName>
</protein>
<evidence type="ECO:0000313" key="2">
    <source>
        <dbReference type="Proteomes" id="UP000239665"/>
    </source>
</evidence>
<organism evidence="1 2">
    <name type="scientific">Pseudomonas syringae pv. avii</name>
    <dbReference type="NCBI Taxonomy" id="663959"/>
    <lineage>
        <taxon>Bacteria</taxon>
        <taxon>Pseudomonadati</taxon>
        <taxon>Pseudomonadota</taxon>
        <taxon>Gammaproteobacteria</taxon>
        <taxon>Pseudomonadales</taxon>
        <taxon>Pseudomonadaceae</taxon>
        <taxon>Pseudomonas</taxon>
        <taxon>Pseudomonas syringae</taxon>
    </lineage>
</organism>
<dbReference type="EMBL" id="LT963406">
    <property type="protein sequence ID" value="SOS30858.1"/>
    <property type="molecule type" value="Genomic_DNA"/>
</dbReference>
<sequence length="160" mass="17945">MESVSGCLWNECLDQRGISVRMSVDWVSGWSWNPQPSTQVNQEKPLYSGAFLYLRYDQHPPTARPSSRCAPYPILVDSQNRARAASLLHGAGYALRASLAGQLERGVFLPSVDYVHDLDALKRDAVDQDVVRVGHQLAGAWHTSRAVQVWMIGHRQYGRL</sequence>